<keyword evidence="2" id="KW-1185">Reference proteome</keyword>
<name>A0ABW5MS69_9FLAO</name>
<proteinExistence type="predicted"/>
<organism evidence="1 2">
    <name type="scientific">Croceitalea marina</name>
    <dbReference type="NCBI Taxonomy" id="1775166"/>
    <lineage>
        <taxon>Bacteria</taxon>
        <taxon>Pseudomonadati</taxon>
        <taxon>Bacteroidota</taxon>
        <taxon>Flavobacteriia</taxon>
        <taxon>Flavobacteriales</taxon>
        <taxon>Flavobacteriaceae</taxon>
        <taxon>Croceitalea</taxon>
    </lineage>
</organism>
<evidence type="ECO:0000313" key="2">
    <source>
        <dbReference type="Proteomes" id="UP001597526"/>
    </source>
</evidence>
<gene>
    <name evidence="1" type="ORF">ACFSQJ_02695</name>
</gene>
<protein>
    <submittedName>
        <fullName evidence="1">Uncharacterized protein</fullName>
    </submittedName>
</protein>
<sequence>MFLVTTAQNRPAEVFLKNGTVLKGLGKLTASNQVRFRTSRKSEKQLFSFADVDTLKVFYDNEPTVYVCVKVKDRKETMVLEVSQSGKNVVLYTLESQGYMVSPMGAGGMPMGGSFYSISNSYVRKTDEEEAAHLGSNQLFTKNFKKAAANYFNDCPQLVQKITSKELKKRDLGEIIKFYNESCD</sequence>
<accession>A0ABW5MS69</accession>
<dbReference type="Proteomes" id="UP001597526">
    <property type="component" value="Unassembled WGS sequence"/>
</dbReference>
<reference evidence="2" key="1">
    <citation type="journal article" date="2019" name="Int. J. Syst. Evol. Microbiol.">
        <title>The Global Catalogue of Microorganisms (GCM) 10K type strain sequencing project: providing services to taxonomists for standard genome sequencing and annotation.</title>
        <authorList>
            <consortium name="The Broad Institute Genomics Platform"/>
            <consortium name="The Broad Institute Genome Sequencing Center for Infectious Disease"/>
            <person name="Wu L."/>
            <person name="Ma J."/>
        </authorList>
    </citation>
    <scope>NUCLEOTIDE SEQUENCE [LARGE SCALE GENOMIC DNA]</scope>
    <source>
        <strain evidence="2">KCTC 52368</strain>
    </source>
</reference>
<evidence type="ECO:0000313" key="1">
    <source>
        <dbReference type="EMBL" id="MFD2585821.1"/>
    </source>
</evidence>
<dbReference type="EMBL" id="JBHULB010000006">
    <property type="protein sequence ID" value="MFD2585821.1"/>
    <property type="molecule type" value="Genomic_DNA"/>
</dbReference>
<comment type="caution">
    <text evidence="1">The sequence shown here is derived from an EMBL/GenBank/DDBJ whole genome shotgun (WGS) entry which is preliminary data.</text>
</comment>
<dbReference type="RefSeq" id="WP_377765329.1">
    <property type="nucleotide sequence ID" value="NZ_JBHULB010000006.1"/>
</dbReference>